<feature type="transmembrane region" description="Helical" evidence="1">
    <location>
        <begin position="162"/>
        <end position="181"/>
    </location>
</feature>
<feature type="transmembrane region" description="Helical" evidence="1">
    <location>
        <begin position="47"/>
        <end position="69"/>
    </location>
</feature>
<dbReference type="EMBL" id="AP023086">
    <property type="protein sequence ID" value="BCD98913.1"/>
    <property type="molecule type" value="Genomic_DNA"/>
</dbReference>
<reference evidence="2 3" key="1">
    <citation type="journal article" date="2022" name="IScience">
        <title>An ultrasensitive nanofiber-based assay for enzymatic hydrolysis and deep-sea microbial degradation of cellulose.</title>
        <authorList>
            <person name="Tsudome M."/>
            <person name="Tachioka M."/>
            <person name="Miyazaki M."/>
            <person name="Uchimura K."/>
            <person name="Tsuda M."/>
            <person name="Takaki Y."/>
            <person name="Deguchi S."/>
        </authorList>
    </citation>
    <scope>NUCLEOTIDE SEQUENCE [LARGE SCALE GENOMIC DNA]</scope>
    <source>
        <strain evidence="2 3">GE09</strain>
    </source>
</reference>
<keyword evidence="1" id="KW-1133">Transmembrane helix</keyword>
<evidence type="ECO:0000256" key="1">
    <source>
        <dbReference type="SAM" id="Phobius"/>
    </source>
</evidence>
<proteinExistence type="predicted"/>
<keyword evidence="1" id="KW-0812">Transmembrane</keyword>
<feature type="transmembrane region" description="Helical" evidence="1">
    <location>
        <begin position="76"/>
        <end position="94"/>
    </location>
</feature>
<feature type="transmembrane region" description="Helical" evidence="1">
    <location>
        <begin position="201"/>
        <end position="225"/>
    </location>
</feature>
<accession>A0AAN2BL98</accession>
<keyword evidence="1" id="KW-0472">Membrane</keyword>
<evidence type="ECO:0008006" key="4">
    <source>
        <dbReference type="Google" id="ProtNLM"/>
    </source>
</evidence>
<dbReference type="Proteomes" id="UP001320119">
    <property type="component" value="Chromosome"/>
</dbReference>
<feature type="transmembrane region" description="Helical" evidence="1">
    <location>
        <begin position="100"/>
        <end position="120"/>
    </location>
</feature>
<dbReference type="AlphaFoldDB" id="A0AAN2BL98"/>
<name>A0AAN2BL98_9GAMM</name>
<evidence type="ECO:0000313" key="2">
    <source>
        <dbReference type="EMBL" id="BCD98913.1"/>
    </source>
</evidence>
<dbReference type="RefSeq" id="WP_236983623.1">
    <property type="nucleotide sequence ID" value="NZ_AP023086.1"/>
</dbReference>
<dbReference type="KEGG" id="marq:MARGE09_P3114"/>
<feature type="transmembrane region" description="Helical" evidence="1">
    <location>
        <begin position="23"/>
        <end position="41"/>
    </location>
</feature>
<gene>
    <name evidence="2" type="ORF">MARGE09_P3114</name>
</gene>
<dbReference type="InterPro" id="IPR016870">
    <property type="entry name" value="UCP028137"/>
</dbReference>
<organism evidence="2 3">
    <name type="scientific">Marinagarivorans cellulosilyticus</name>
    <dbReference type="NCBI Taxonomy" id="2721545"/>
    <lineage>
        <taxon>Bacteria</taxon>
        <taxon>Pseudomonadati</taxon>
        <taxon>Pseudomonadota</taxon>
        <taxon>Gammaproteobacteria</taxon>
        <taxon>Cellvibrionales</taxon>
        <taxon>Cellvibrionaceae</taxon>
        <taxon>Marinagarivorans</taxon>
    </lineage>
</organism>
<dbReference type="NCBIfam" id="NF041646">
    <property type="entry name" value="VC0807_fam"/>
    <property type="match status" value="1"/>
</dbReference>
<sequence length="247" mass="27090">MTDKIAPDNTVTNNKEAPKKENMWLNIIVNVAIPTIILMKLSGETKLGPTLALIVALAFPIGYGVIDYLKTRKLNFFSALGVVSVMLTGGMTLLKLPPEYIAIKEAAIPALFGLAVLGSLKTRFPLVKTFMLNPQIMQVEKIQNAVEKNQCKHAFEQTLTNASIMLASSFFLSSVLNYGLAKYLLVSEPGSEAFNAELGTMTAMSFPVITIPTMLVFVGAMFYLFRQIKKHTGLSIDDILINPDNNK</sequence>
<dbReference type="PIRSF" id="PIRSF028137">
    <property type="entry name" value="UCP028137"/>
    <property type="match status" value="1"/>
</dbReference>
<evidence type="ECO:0000313" key="3">
    <source>
        <dbReference type="Proteomes" id="UP001320119"/>
    </source>
</evidence>
<keyword evidence="3" id="KW-1185">Reference proteome</keyword>
<protein>
    <recommendedName>
        <fullName evidence="4">MFS transporter</fullName>
    </recommendedName>
</protein>